<accession>A0A2P2Q6Z8</accession>
<name>A0A2P2Q6Z8_RHIMU</name>
<protein>
    <submittedName>
        <fullName evidence="1">Uncharacterized protein</fullName>
    </submittedName>
</protein>
<sequence length="50" mass="5877">MILCFLSKQWSSLDQGDTMMILKIEENFRELHTRRESNPCEKQPCCTLAT</sequence>
<organism evidence="1">
    <name type="scientific">Rhizophora mucronata</name>
    <name type="common">Asiatic mangrove</name>
    <dbReference type="NCBI Taxonomy" id="61149"/>
    <lineage>
        <taxon>Eukaryota</taxon>
        <taxon>Viridiplantae</taxon>
        <taxon>Streptophyta</taxon>
        <taxon>Embryophyta</taxon>
        <taxon>Tracheophyta</taxon>
        <taxon>Spermatophyta</taxon>
        <taxon>Magnoliopsida</taxon>
        <taxon>eudicotyledons</taxon>
        <taxon>Gunneridae</taxon>
        <taxon>Pentapetalae</taxon>
        <taxon>rosids</taxon>
        <taxon>fabids</taxon>
        <taxon>Malpighiales</taxon>
        <taxon>Rhizophoraceae</taxon>
        <taxon>Rhizophora</taxon>
    </lineage>
</organism>
<proteinExistence type="predicted"/>
<dbReference type="AlphaFoldDB" id="A0A2P2Q6Z8"/>
<evidence type="ECO:0000313" key="1">
    <source>
        <dbReference type="EMBL" id="MBX62746.1"/>
    </source>
</evidence>
<dbReference type="EMBL" id="GGEC01082262">
    <property type="protein sequence ID" value="MBX62746.1"/>
    <property type="molecule type" value="Transcribed_RNA"/>
</dbReference>
<reference evidence="1" key="1">
    <citation type="submission" date="2018-02" db="EMBL/GenBank/DDBJ databases">
        <title>Rhizophora mucronata_Transcriptome.</title>
        <authorList>
            <person name="Meera S.P."/>
            <person name="Sreeshan A."/>
            <person name="Augustine A."/>
        </authorList>
    </citation>
    <scope>NUCLEOTIDE SEQUENCE</scope>
    <source>
        <tissue evidence="1">Leaf</tissue>
    </source>
</reference>